<feature type="chain" id="PRO_5042830620" description="Secreted protein" evidence="2">
    <location>
        <begin position="23"/>
        <end position="76"/>
    </location>
</feature>
<sequence length="76" mass="8349">MLCVSVLNIVLFLNLPVFVSKGSNLADMTSSIKRNREGRLGKKNKSSSSVSSAAPHFLRIRISSARNRITSITFPQ</sequence>
<dbReference type="AlphaFoldDB" id="A0AAN9QIE9"/>
<evidence type="ECO:0000256" key="2">
    <source>
        <dbReference type="SAM" id="SignalP"/>
    </source>
</evidence>
<evidence type="ECO:0008006" key="5">
    <source>
        <dbReference type="Google" id="ProtNLM"/>
    </source>
</evidence>
<dbReference type="EMBL" id="JAYMYQ010000004">
    <property type="protein sequence ID" value="KAK7336559.1"/>
    <property type="molecule type" value="Genomic_DNA"/>
</dbReference>
<proteinExistence type="predicted"/>
<name>A0AAN9QIE9_CANGL</name>
<accession>A0AAN9QIE9</accession>
<comment type="caution">
    <text evidence="3">The sequence shown here is derived from an EMBL/GenBank/DDBJ whole genome shotgun (WGS) entry which is preliminary data.</text>
</comment>
<organism evidence="3 4">
    <name type="scientific">Canavalia gladiata</name>
    <name type="common">Sword bean</name>
    <name type="synonym">Dolichos gladiatus</name>
    <dbReference type="NCBI Taxonomy" id="3824"/>
    <lineage>
        <taxon>Eukaryota</taxon>
        <taxon>Viridiplantae</taxon>
        <taxon>Streptophyta</taxon>
        <taxon>Embryophyta</taxon>
        <taxon>Tracheophyta</taxon>
        <taxon>Spermatophyta</taxon>
        <taxon>Magnoliopsida</taxon>
        <taxon>eudicotyledons</taxon>
        <taxon>Gunneridae</taxon>
        <taxon>Pentapetalae</taxon>
        <taxon>rosids</taxon>
        <taxon>fabids</taxon>
        <taxon>Fabales</taxon>
        <taxon>Fabaceae</taxon>
        <taxon>Papilionoideae</taxon>
        <taxon>50 kb inversion clade</taxon>
        <taxon>NPAAA clade</taxon>
        <taxon>indigoferoid/millettioid clade</taxon>
        <taxon>Phaseoleae</taxon>
        <taxon>Canavalia</taxon>
    </lineage>
</organism>
<keyword evidence="4" id="KW-1185">Reference proteome</keyword>
<feature type="signal peptide" evidence="2">
    <location>
        <begin position="1"/>
        <end position="22"/>
    </location>
</feature>
<gene>
    <name evidence="3" type="ORF">VNO77_17104</name>
</gene>
<dbReference type="Proteomes" id="UP001367508">
    <property type="component" value="Unassembled WGS sequence"/>
</dbReference>
<reference evidence="3 4" key="1">
    <citation type="submission" date="2024-01" db="EMBL/GenBank/DDBJ databases">
        <title>The genomes of 5 underutilized Papilionoideae crops provide insights into root nodulation and disease resistanc.</title>
        <authorList>
            <person name="Jiang F."/>
        </authorList>
    </citation>
    <scope>NUCLEOTIDE SEQUENCE [LARGE SCALE GENOMIC DNA]</scope>
    <source>
        <strain evidence="3">LVBAO_FW01</strain>
        <tissue evidence="3">Leaves</tissue>
    </source>
</reference>
<evidence type="ECO:0000313" key="4">
    <source>
        <dbReference type="Proteomes" id="UP001367508"/>
    </source>
</evidence>
<evidence type="ECO:0000256" key="1">
    <source>
        <dbReference type="SAM" id="MobiDB-lite"/>
    </source>
</evidence>
<evidence type="ECO:0000313" key="3">
    <source>
        <dbReference type="EMBL" id="KAK7336559.1"/>
    </source>
</evidence>
<keyword evidence="2" id="KW-0732">Signal</keyword>
<protein>
    <recommendedName>
        <fullName evidence="5">Secreted protein</fullName>
    </recommendedName>
</protein>
<feature type="region of interest" description="Disordered" evidence="1">
    <location>
        <begin position="33"/>
        <end position="53"/>
    </location>
</feature>